<dbReference type="AlphaFoldDB" id="A0A3E0U0B9"/>
<reference evidence="3" key="1">
    <citation type="submission" date="2018-08" db="EMBL/GenBank/DDBJ databases">
        <title>Thalassotalea euphylliae genome.</title>
        <authorList>
            <person name="Summers S."/>
            <person name="Rice S.A."/>
            <person name="Freckelton M.L."/>
            <person name="Nedved B.T."/>
            <person name="Hadfield M.G."/>
        </authorList>
    </citation>
    <scope>NUCLEOTIDE SEQUENCE [LARGE SCALE GENOMIC DNA]</scope>
    <source>
        <strain evidence="3">H3</strain>
    </source>
</reference>
<keyword evidence="2" id="KW-0560">Oxidoreductase</keyword>
<dbReference type="RefSeq" id="WP_116014209.1">
    <property type="nucleotide sequence ID" value="NZ_QUOT01000001.1"/>
</dbReference>
<sequence length="97" mass="11201">MSKVILQGYIEVPLSELSLVKEALERHIELTRAEPGCLVFNVEPAQQYANRFNVYEEFVDQAAFEQHQIRAKQSHWGKISENVVRHYQNLGLSEVSD</sequence>
<evidence type="ECO:0000313" key="3">
    <source>
        <dbReference type="Proteomes" id="UP000256899"/>
    </source>
</evidence>
<dbReference type="InterPro" id="IPR007138">
    <property type="entry name" value="ABM_dom"/>
</dbReference>
<dbReference type="EMBL" id="QUOT01000001">
    <property type="protein sequence ID" value="REL30077.1"/>
    <property type="molecule type" value="Genomic_DNA"/>
</dbReference>
<protein>
    <submittedName>
        <fullName evidence="2">Antibiotic biosynthesis monooxygenase</fullName>
    </submittedName>
</protein>
<dbReference type="SUPFAM" id="SSF54909">
    <property type="entry name" value="Dimeric alpha+beta barrel"/>
    <property type="match status" value="1"/>
</dbReference>
<dbReference type="Gene3D" id="3.30.70.100">
    <property type="match status" value="1"/>
</dbReference>
<dbReference type="GO" id="GO:0004497">
    <property type="term" value="F:monooxygenase activity"/>
    <property type="evidence" value="ECO:0007669"/>
    <property type="project" value="UniProtKB-KW"/>
</dbReference>
<evidence type="ECO:0000259" key="1">
    <source>
        <dbReference type="Pfam" id="PF03992"/>
    </source>
</evidence>
<name>A0A3E0U0B9_9GAMM</name>
<gene>
    <name evidence="2" type="ORF">DXX94_04815</name>
</gene>
<dbReference type="Proteomes" id="UP000256899">
    <property type="component" value="Unassembled WGS sequence"/>
</dbReference>
<dbReference type="InterPro" id="IPR011008">
    <property type="entry name" value="Dimeric_a/b-barrel"/>
</dbReference>
<accession>A0A3E0U0B9</accession>
<organism evidence="2 3">
    <name type="scientific">Thalassotalea euphylliae</name>
    <dbReference type="NCBI Taxonomy" id="1655234"/>
    <lineage>
        <taxon>Bacteria</taxon>
        <taxon>Pseudomonadati</taxon>
        <taxon>Pseudomonadota</taxon>
        <taxon>Gammaproteobacteria</taxon>
        <taxon>Alteromonadales</taxon>
        <taxon>Colwelliaceae</taxon>
        <taxon>Thalassotalea</taxon>
    </lineage>
</organism>
<proteinExistence type="predicted"/>
<feature type="domain" description="ABM" evidence="1">
    <location>
        <begin position="5"/>
        <end position="68"/>
    </location>
</feature>
<keyword evidence="2" id="KW-0503">Monooxygenase</keyword>
<dbReference type="Pfam" id="PF03992">
    <property type="entry name" value="ABM"/>
    <property type="match status" value="1"/>
</dbReference>
<evidence type="ECO:0000313" key="2">
    <source>
        <dbReference type="EMBL" id="REL30077.1"/>
    </source>
</evidence>
<comment type="caution">
    <text evidence="2">The sequence shown here is derived from an EMBL/GenBank/DDBJ whole genome shotgun (WGS) entry which is preliminary data.</text>
</comment>
<keyword evidence="3" id="KW-1185">Reference proteome</keyword>